<dbReference type="EMBL" id="JTDE01000067">
    <property type="protein sequence ID" value="KAF7262424.1"/>
    <property type="molecule type" value="Genomic_DNA"/>
</dbReference>
<comment type="caution">
    <text evidence="1">The sequence shown here is derived from an EMBL/GenBank/DDBJ whole genome shotgun (WGS) entry which is preliminary data.</text>
</comment>
<dbReference type="Proteomes" id="UP000822476">
    <property type="component" value="Unassembled WGS sequence"/>
</dbReference>
<evidence type="ECO:0000313" key="2">
    <source>
        <dbReference type="Proteomes" id="UP000822476"/>
    </source>
</evidence>
<keyword evidence="2" id="KW-1185">Reference proteome</keyword>
<organism evidence="1 2">
    <name type="scientific">Paragonimus skrjabini miyazakii</name>
    <dbReference type="NCBI Taxonomy" id="59628"/>
    <lineage>
        <taxon>Eukaryota</taxon>
        <taxon>Metazoa</taxon>
        <taxon>Spiralia</taxon>
        <taxon>Lophotrochozoa</taxon>
        <taxon>Platyhelminthes</taxon>
        <taxon>Trematoda</taxon>
        <taxon>Digenea</taxon>
        <taxon>Plagiorchiida</taxon>
        <taxon>Troglotremata</taxon>
        <taxon>Troglotrematidae</taxon>
        <taxon>Paragonimus</taxon>
    </lineage>
</organism>
<protein>
    <submittedName>
        <fullName evidence="1">Uncharacterized protein</fullName>
    </submittedName>
</protein>
<dbReference type="OrthoDB" id="6303791at2759"/>
<evidence type="ECO:0000313" key="1">
    <source>
        <dbReference type="EMBL" id="KAF7262424.1"/>
    </source>
</evidence>
<name>A0A8S9Z6Z3_9TREM</name>
<dbReference type="AlphaFoldDB" id="A0A8S9Z6Z3"/>
<gene>
    <name evidence="1" type="ORF">EG68_00186</name>
</gene>
<reference evidence="1" key="1">
    <citation type="submission" date="2019-07" db="EMBL/GenBank/DDBJ databases">
        <title>Annotation for the trematode Paragonimus miyazaki's.</title>
        <authorList>
            <person name="Choi Y.-J."/>
        </authorList>
    </citation>
    <scope>NUCLEOTIDE SEQUENCE</scope>
    <source>
        <strain evidence="1">Japan</strain>
    </source>
</reference>
<accession>A0A8S9Z6Z3</accession>
<proteinExistence type="predicted"/>
<sequence>MRWRTNTSVFPEACIGTNVFRKFFSSTLRRNRVKPTTATLIRHTLNEIDTIAVRIADLEYNRLHSLPAVEQLAVDERVQFDAYLQLITRKQVDNRLANLNYSLNHSPEPAAFPTNPHSLVYAVYYPLIYLVTTASSITCKKQITEVRVPKIKVRRSDILRR</sequence>